<feature type="transmembrane region" description="Helical" evidence="1">
    <location>
        <begin position="62"/>
        <end position="80"/>
    </location>
</feature>
<feature type="transmembrane region" description="Helical" evidence="1">
    <location>
        <begin position="17"/>
        <end position="50"/>
    </location>
</feature>
<accession>A0A7D5GF76</accession>
<dbReference type="AlphaFoldDB" id="A0A7D5GF76"/>
<dbReference type="RefSeq" id="WP_179169065.1">
    <property type="nucleotide sequence ID" value="NZ_CP058529.1"/>
</dbReference>
<dbReference type="Proteomes" id="UP000509750">
    <property type="component" value="Chromosome"/>
</dbReference>
<evidence type="ECO:0000256" key="1">
    <source>
        <dbReference type="SAM" id="Phobius"/>
    </source>
</evidence>
<reference evidence="2 3" key="1">
    <citation type="submission" date="2020-07" db="EMBL/GenBank/DDBJ databases">
        <title>Gai3-2, isolated from salt lake.</title>
        <authorList>
            <person name="Cui H."/>
            <person name="Shi X."/>
        </authorList>
    </citation>
    <scope>NUCLEOTIDE SEQUENCE [LARGE SCALE GENOMIC DNA]</scope>
    <source>
        <strain evidence="2 3">Gai3-2</strain>
    </source>
</reference>
<name>A0A7D5GF76_9EURY</name>
<evidence type="ECO:0000313" key="2">
    <source>
        <dbReference type="EMBL" id="QLG27490.1"/>
    </source>
</evidence>
<organism evidence="2 3">
    <name type="scientific">Halorarum halophilum</name>
    <dbReference type="NCBI Taxonomy" id="2743090"/>
    <lineage>
        <taxon>Archaea</taxon>
        <taxon>Methanobacteriati</taxon>
        <taxon>Methanobacteriota</taxon>
        <taxon>Stenosarchaea group</taxon>
        <taxon>Halobacteria</taxon>
        <taxon>Halobacteriales</taxon>
        <taxon>Haloferacaceae</taxon>
        <taxon>Halorarum</taxon>
    </lineage>
</organism>
<keyword evidence="1" id="KW-0812">Transmembrane</keyword>
<dbReference type="GeneID" id="56028759"/>
<evidence type="ECO:0000313" key="3">
    <source>
        <dbReference type="Proteomes" id="UP000509750"/>
    </source>
</evidence>
<keyword evidence="1" id="KW-1133">Transmembrane helix</keyword>
<dbReference type="KEGG" id="halg:HUG10_07960"/>
<keyword evidence="3" id="KW-1185">Reference proteome</keyword>
<gene>
    <name evidence="2" type="ORF">HUG10_07960</name>
</gene>
<dbReference type="EMBL" id="CP058529">
    <property type="protein sequence ID" value="QLG27490.1"/>
    <property type="molecule type" value="Genomic_DNA"/>
</dbReference>
<proteinExistence type="predicted"/>
<keyword evidence="1" id="KW-0472">Membrane</keyword>
<sequence length="85" mass="9265">MESDRFEFTNSPVQTGALIGILVGVVQSFIFPVEFSAATFLLVGIVLVLFGDRSWPDVGRALISLTIATSIVAILYRLIFGGPWF</sequence>
<protein>
    <submittedName>
        <fullName evidence="2">Uncharacterized protein</fullName>
    </submittedName>
</protein>